<proteinExistence type="predicted"/>
<dbReference type="GO" id="GO:0005737">
    <property type="term" value="C:cytoplasm"/>
    <property type="evidence" value="ECO:0007669"/>
    <property type="project" value="TreeGrafter"/>
</dbReference>
<dbReference type="Gene3D" id="1.25.40.20">
    <property type="entry name" value="Ankyrin repeat-containing domain"/>
    <property type="match status" value="1"/>
</dbReference>
<dbReference type="Pfam" id="PF00230">
    <property type="entry name" value="MIP"/>
    <property type="match status" value="1"/>
</dbReference>
<reference evidence="11 12" key="1">
    <citation type="submission" date="2023-03" db="EMBL/GenBank/DDBJ databases">
        <title>Mating type loci evolution in Malassezia.</title>
        <authorList>
            <person name="Coelho M.A."/>
        </authorList>
    </citation>
    <scope>NUCLEOTIDE SEQUENCE [LARGE SCALE GENOMIC DNA]</scope>
    <source>
        <strain evidence="11 12">CBS 9725</strain>
    </source>
</reference>
<feature type="repeat" description="ANK" evidence="8">
    <location>
        <begin position="56"/>
        <end position="88"/>
    </location>
</feature>
<dbReference type="Gene3D" id="3.40.50.150">
    <property type="entry name" value="Vaccinia Virus protein VP39"/>
    <property type="match status" value="1"/>
</dbReference>
<keyword evidence="3 11" id="KW-0808">Transferase</keyword>
<evidence type="ECO:0000256" key="1">
    <source>
        <dbReference type="ARBA" id="ARBA00004141"/>
    </source>
</evidence>
<keyword evidence="6 9" id="KW-1133">Transmembrane helix</keyword>
<gene>
    <name evidence="11" type="primary">RMT2</name>
    <name evidence="11" type="ORF">MYAM1_001492</name>
</gene>
<evidence type="ECO:0000256" key="4">
    <source>
        <dbReference type="ARBA" id="ARBA00022691"/>
    </source>
</evidence>
<feature type="transmembrane region" description="Helical" evidence="9">
    <location>
        <begin position="399"/>
        <end position="422"/>
    </location>
</feature>
<dbReference type="InterPro" id="IPR023271">
    <property type="entry name" value="Aquaporin-like"/>
</dbReference>
<dbReference type="GO" id="GO:0005634">
    <property type="term" value="C:nucleus"/>
    <property type="evidence" value="ECO:0007669"/>
    <property type="project" value="TreeGrafter"/>
</dbReference>
<feature type="domain" description="RMT2" evidence="10">
    <location>
        <begin position="135"/>
        <end position="370"/>
    </location>
</feature>
<protein>
    <submittedName>
        <fullName evidence="11">Type IV protein arginine methyltransferase</fullName>
        <ecNumber evidence="11">2.1.1.322</ecNumber>
    </submittedName>
</protein>
<dbReference type="InterPro" id="IPR026480">
    <property type="entry name" value="RMT2_dom"/>
</dbReference>
<dbReference type="GO" id="GO:0015267">
    <property type="term" value="F:channel activity"/>
    <property type="evidence" value="ECO:0007669"/>
    <property type="project" value="InterPro"/>
</dbReference>
<keyword evidence="2 11" id="KW-0489">Methyltransferase</keyword>
<dbReference type="PROSITE" id="PS51559">
    <property type="entry name" value="SAM_RMT2"/>
    <property type="match status" value="1"/>
</dbReference>
<dbReference type="GO" id="GO:0019702">
    <property type="term" value="F:protein arginine N5-methyltransferase activity"/>
    <property type="evidence" value="ECO:0007669"/>
    <property type="project" value="UniProtKB-EC"/>
</dbReference>
<dbReference type="SUPFAM" id="SSF53335">
    <property type="entry name" value="S-adenosyl-L-methionine-dependent methyltransferases"/>
    <property type="match status" value="1"/>
</dbReference>
<dbReference type="GO" id="GO:0032259">
    <property type="term" value="P:methylation"/>
    <property type="evidence" value="ECO:0007669"/>
    <property type="project" value="UniProtKB-KW"/>
</dbReference>
<accession>A0AAJ5YRF8</accession>
<dbReference type="SUPFAM" id="SSF48403">
    <property type="entry name" value="Ankyrin repeat"/>
    <property type="match status" value="1"/>
</dbReference>
<feature type="transmembrane region" description="Helical" evidence="9">
    <location>
        <begin position="485"/>
        <end position="506"/>
    </location>
</feature>
<evidence type="ECO:0000313" key="11">
    <source>
        <dbReference type="EMBL" id="WFC98760.1"/>
    </source>
</evidence>
<dbReference type="EMBL" id="CP119943">
    <property type="protein sequence ID" value="WFC98760.1"/>
    <property type="molecule type" value="Genomic_DNA"/>
</dbReference>
<feature type="transmembrane region" description="Helical" evidence="9">
    <location>
        <begin position="434"/>
        <end position="452"/>
    </location>
</feature>
<evidence type="ECO:0000256" key="3">
    <source>
        <dbReference type="ARBA" id="ARBA00022679"/>
    </source>
</evidence>
<dbReference type="EC" id="2.1.1.322" evidence="11"/>
<evidence type="ECO:0000256" key="5">
    <source>
        <dbReference type="ARBA" id="ARBA00022692"/>
    </source>
</evidence>
<evidence type="ECO:0000256" key="2">
    <source>
        <dbReference type="ARBA" id="ARBA00022603"/>
    </source>
</evidence>
<dbReference type="CDD" id="cd02440">
    <property type="entry name" value="AdoMet_MTases"/>
    <property type="match status" value="1"/>
</dbReference>
<dbReference type="GO" id="GO:0016020">
    <property type="term" value="C:membrane"/>
    <property type="evidence" value="ECO:0007669"/>
    <property type="project" value="UniProtKB-SubCell"/>
</dbReference>
<sequence length="526" mass="58414">MEDEAWPAARTERNQELLCAAAAGNVKECKRLLQSQGDDFGDWDGSADAWYADEELGWDAMHYAADAGSGAVVKLLLQSGGLWNAVDKLGFTAGDIAWSRNATESYMALLEDHVQQNPSAEGTSLTLVPGTHNEASASNEAYLASRLTFEKDQRGQWRCLDQDRNMVMAQWEDEIMQASARALCEGQQEAFSALNVGFGLGIIDEAIQAYRPERHVIIEPHPDVLQFLKDQGWDKRPGVEIFPGTWEEYMRPKDDPEGEIAMKLGVFDAIYFDTYSQDYQDLRSFFDCLPNVLAGPDSRFSFFHGLAATNRFLYEVYTRVCELDLREIGLVTEWQTITPRTTEEDWNGVKRKYWSLAEYNLPLAHQQVCIAAYEQGVVRTVIGHHATAGMFVTFPSALISLWTAFATEMVGTATLLFLVAAVGDQGNWGLSRGTLPIGLFFIVLAIGCALGYNTGYALNPARDLGPRLALTFLGYGSELWTHDSMYWLGGPFLAPILGGILGVGFYDAFLYTGQDSLLTGVYVFHH</sequence>
<dbReference type="InterPro" id="IPR036770">
    <property type="entry name" value="Ankyrin_rpt-contain_sf"/>
</dbReference>
<dbReference type="AlphaFoldDB" id="A0AAJ5YRF8"/>
<dbReference type="Gene3D" id="1.20.1080.10">
    <property type="entry name" value="Glycerol uptake facilitator protein"/>
    <property type="match status" value="1"/>
</dbReference>
<dbReference type="InterPro" id="IPR000425">
    <property type="entry name" value="MIP"/>
</dbReference>
<dbReference type="PROSITE" id="PS50088">
    <property type="entry name" value="ANK_REPEAT"/>
    <property type="match status" value="1"/>
</dbReference>
<dbReference type="PRINTS" id="PR00783">
    <property type="entry name" value="MINTRINSICP"/>
</dbReference>
<organism evidence="11 12">
    <name type="scientific">Malassezia yamatoensis</name>
    <dbReference type="NCBI Taxonomy" id="253288"/>
    <lineage>
        <taxon>Eukaryota</taxon>
        <taxon>Fungi</taxon>
        <taxon>Dikarya</taxon>
        <taxon>Basidiomycota</taxon>
        <taxon>Ustilaginomycotina</taxon>
        <taxon>Malasseziomycetes</taxon>
        <taxon>Malasseziales</taxon>
        <taxon>Malasseziaceae</taxon>
        <taxon>Malassezia</taxon>
    </lineage>
</organism>
<keyword evidence="4" id="KW-0949">S-adenosyl-L-methionine</keyword>
<dbReference type="InterPro" id="IPR002110">
    <property type="entry name" value="Ankyrin_rpt"/>
</dbReference>
<evidence type="ECO:0000313" key="12">
    <source>
        <dbReference type="Proteomes" id="UP001219567"/>
    </source>
</evidence>
<keyword evidence="7 9" id="KW-0472">Membrane</keyword>
<keyword evidence="12" id="KW-1185">Reference proteome</keyword>
<dbReference type="PANTHER" id="PTHR32379">
    <property type="entry name" value="GUANIDINOACETATE N-METHYLTRANSFERASE"/>
    <property type="match status" value="1"/>
</dbReference>
<evidence type="ECO:0000256" key="9">
    <source>
        <dbReference type="SAM" id="Phobius"/>
    </source>
</evidence>
<dbReference type="SUPFAM" id="SSF81338">
    <property type="entry name" value="Aquaporin-like"/>
    <property type="match status" value="1"/>
</dbReference>
<evidence type="ECO:0000256" key="7">
    <source>
        <dbReference type="ARBA" id="ARBA00023136"/>
    </source>
</evidence>
<dbReference type="PANTHER" id="PTHR32379:SF1">
    <property type="entry name" value="GUANIDINOACETATE N-METHYLTRANSFERASE"/>
    <property type="match status" value="1"/>
</dbReference>
<evidence type="ECO:0000259" key="10">
    <source>
        <dbReference type="PROSITE" id="PS51559"/>
    </source>
</evidence>
<dbReference type="InterPro" id="IPR029063">
    <property type="entry name" value="SAM-dependent_MTases_sf"/>
</dbReference>
<keyword evidence="8" id="KW-0040">ANK repeat</keyword>
<keyword evidence="5 9" id="KW-0812">Transmembrane</keyword>
<dbReference type="Pfam" id="PF00023">
    <property type="entry name" value="Ank"/>
    <property type="match status" value="1"/>
</dbReference>
<comment type="subcellular location">
    <subcellularLocation>
        <location evidence="1">Membrane</location>
        <topology evidence="1">Multi-pass membrane protein</topology>
    </subcellularLocation>
</comment>
<name>A0AAJ5YRF8_9BASI</name>
<dbReference type="InterPro" id="IPR051038">
    <property type="entry name" value="RMT2/GAMT_Mtase"/>
</dbReference>
<evidence type="ECO:0000256" key="8">
    <source>
        <dbReference type="PROSITE-ProRule" id="PRU00023"/>
    </source>
</evidence>
<evidence type="ECO:0000256" key="6">
    <source>
        <dbReference type="ARBA" id="ARBA00022989"/>
    </source>
</evidence>
<dbReference type="Proteomes" id="UP001219567">
    <property type="component" value="Chromosome 1"/>
</dbReference>